<evidence type="ECO:0000313" key="2">
    <source>
        <dbReference type="RefSeq" id="XP_033784674.1"/>
    </source>
</evidence>
<accession>A0A6P8PL68</accession>
<sequence length="310" mass="31616">MAERLVDVAEISIDAGDSLLEDPADQQGWGAGPQGWNPGIFSPFWGGSVVPGWNGGPLPCGAGSAGWGVPGGGFLGSVPGCGFSSQSPLVVPESQWSAVGGVPGPSAGSVGVVSDRQHSERAPVTSASETVAVGGGVAGPLVDVAVAGRGVAVVERPSVSAAEVVSSGISVPVEAPAVAVSSTRARGSCGRFGDAGEFVEPGREGVWEMLRLSVAPVTWSHYSAGFRVVSNFLFSRGWVPGHVAESFLEDFVLDSSRAGVSKRVVQGRFQFLAVLRLALVRCGEEPSRYGTHSFRIVPVLPVLVGAVPCG</sequence>
<dbReference type="Proteomes" id="UP000515159">
    <property type="component" value="Chromosome 19"/>
</dbReference>
<organism evidence="1 2">
    <name type="scientific">Geotrypetes seraphini</name>
    <name type="common">Gaboon caecilian</name>
    <name type="synonym">Caecilia seraphini</name>
    <dbReference type="NCBI Taxonomy" id="260995"/>
    <lineage>
        <taxon>Eukaryota</taxon>
        <taxon>Metazoa</taxon>
        <taxon>Chordata</taxon>
        <taxon>Craniata</taxon>
        <taxon>Vertebrata</taxon>
        <taxon>Euteleostomi</taxon>
        <taxon>Amphibia</taxon>
        <taxon>Gymnophiona</taxon>
        <taxon>Geotrypetes</taxon>
    </lineage>
</organism>
<name>A0A6P8PL68_GEOSA</name>
<gene>
    <name evidence="2" type="primary">LOC117352351</name>
</gene>
<dbReference type="InParanoid" id="A0A6P8PL68"/>
<keyword evidence="1" id="KW-1185">Reference proteome</keyword>
<evidence type="ECO:0000313" key="1">
    <source>
        <dbReference type="Proteomes" id="UP000515159"/>
    </source>
</evidence>
<protein>
    <submittedName>
        <fullName evidence="2">Uncharacterized protein LOC117352351</fullName>
    </submittedName>
</protein>
<dbReference type="AlphaFoldDB" id="A0A6P8PL68"/>
<proteinExistence type="predicted"/>
<dbReference type="GeneID" id="117352351"/>
<reference evidence="2" key="1">
    <citation type="submission" date="2025-08" db="UniProtKB">
        <authorList>
            <consortium name="RefSeq"/>
        </authorList>
    </citation>
    <scope>IDENTIFICATION</scope>
</reference>
<dbReference type="RefSeq" id="XP_033784674.1">
    <property type="nucleotide sequence ID" value="XM_033928783.1"/>
</dbReference>
<dbReference type="KEGG" id="gsh:117352351"/>